<gene>
    <name evidence="2" type="ORF">GCM10007898_07960</name>
</gene>
<name>A0ABQ5X6L6_9GAMM</name>
<evidence type="ECO:0000313" key="2">
    <source>
        <dbReference type="EMBL" id="GLQ87230.1"/>
    </source>
</evidence>
<dbReference type="Proteomes" id="UP001156627">
    <property type="component" value="Unassembled WGS sequence"/>
</dbReference>
<sequence length="167" mass="17904">MDIESFISLIEDGDVPSPGPDAVARFEAENGLALPEDYRAFLAVTPGGRVRGNVHFSLVGEDEGPEIMGSVLGLQSEGYNSLARRLADAEKDSIPHGLLPVMRDRGGNTIALVLRPDRLGEMVFLDHEVADEGRATLEAAEADDWAYALTFAGSFTAMIAGFKLVNN</sequence>
<dbReference type="SUPFAM" id="SSF160631">
    <property type="entry name" value="SMI1/KNR4-like"/>
    <property type="match status" value="1"/>
</dbReference>
<evidence type="ECO:0000313" key="3">
    <source>
        <dbReference type="Proteomes" id="UP001156627"/>
    </source>
</evidence>
<organism evidence="2 3">
    <name type="scientific">Dyella flagellata</name>
    <dbReference type="NCBI Taxonomy" id="1867833"/>
    <lineage>
        <taxon>Bacteria</taxon>
        <taxon>Pseudomonadati</taxon>
        <taxon>Pseudomonadota</taxon>
        <taxon>Gammaproteobacteria</taxon>
        <taxon>Lysobacterales</taxon>
        <taxon>Rhodanobacteraceae</taxon>
        <taxon>Dyella</taxon>
    </lineage>
</organism>
<proteinExistence type="predicted"/>
<feature type="domain" description="Knr4/Smi1-like" evidence="1">
    <location>
        <begin position="20"/>
        <end position="145"/>
    </location>
</feature>
<reference evidence="3" key="1">
    <citation type="journal article" date="2019" name="Int. J. Syst. Evol. Microbiol.">
        <title>The Global Catalogue of Microorganisms (GCM) 10K type strain sequencing project: providing services to taxonomists for standard genome sequencing and annotation.</title>
        <authorList>
            <consortium name="The Broad Institute Genomics Platform"/>
            <consortium name="The Broad Institute Genome Sequencing Center for Infectious Disease"/>
            <person name="Wu L."/>
            <person name="Ma J."/>
        </authorList>
    </citation>
    <scope>NUCLEOTIDE SEQUENCE [LARGE SCALE GENOMIC DNA]</scope>
    <source>
        <strain evidence="3">NBRC 111981</strain>
    </source>
</reference>
<accession>A0ABQ5X6L6</accession>
<dbReference type="InterPro" id="IPR018958">
    <property type="entry name" value="Knr4/Smi1-like_dom"/>
</dbReference>
<dbReference type="InterPro" id="IPR037883">
    <property type="entry name" value="Knr4/Smi1-like_sf"/>
</dbReference>
<keyword evidence="3" id="KW-1185">Reference proteome</keyword>
<comment type="caution">
    <text evidence="2">The sequence shown here is derived from an EMBL/GenBank/DDBJ whole genome shotgun (WGS) entry which is preliminary data.</text>
</comment>
<dbReference type="EMBL" id="BSOA01000003">
    <property type="protein sequence ID" value="GLQ87230.1"/>
    <property type="molecule type" value="Genomic_DNA"/>
</dbReference>
<evidence type="ECO:0000259" key="1">
    <source>
        <dbReference type="Pfam" id="PF09346"/>
    </source>
</evidence>
<protein>
    <submittedName>
        <fullName evidence="2">SMI1/KNR4 family protein</fullName>
    </submittedName>
</protein>
<dbReference type="Pfam" id="PF09346">
    <property type="entry name" value="SMI1_KNR4"/>
    <property type="match status" value="1"/>
</dbReference>
<dbReference type="Gene3D" id="3.40.1580.10">
    <property type="entry name" value="SMI1/KNR4-like"/>
    <property type="match status" value="1"/>
</dbReference>